<dbReference type="Gene3D" id="3.30.70.1290">
    <property type="entry name" value="Transposase IS200-like"/>
    <property type="match status" value="1"/>
</dbReference>
<organism evidence="2 3">
    <name type="scientific">Candidatus Woesebacteria bacterium RIFCSPHIGHO2_01_FULL_38_9</name>
    <dbReference type="NCBI Taxonomy" id="1802492"/>
    <lineage>
        <taxon>Bacteria</taxon>
        <taxon>Candidatus Woeseibacteriota</taxon>
    </lineage>
</organism>
<feature type="domain" description="Transposase IS200-like" evidence="1">
    <location>
        <begin position="9"/>
        <end position="153"/>
    </location>
</feature>
<dbReference type="AlphaFoldDB" id="A0A1F7Y3C8"/>
<gene>
    <name evidence="2" type="ORF">A2714_01785</name>
</gene>
<evidence type="ECO:0000313" key="2">
    <source>
        <dbReference type="EMBL" id="OGM21045.1"/>
    </source>
</evidence>
<dbReference type="GO" id="GO:0006313">
    <property type="term" value="P:DNA transposition"/>
    <property type="evidence" value="ECO:0007669"/>
    <property type="project" value="InterPro"/>
</dbReference>
<reference evidence="2 3" key="1">
    <citation type="journal article" date="2016" name="Nat. Commun.">
        <title>Thousands of microbial genomes shed light on interconnected biogeochemical processes in an aquifer system.</title>
        <authorList>
            <person name="Anantharaman K."/>
            <person name="Brown C.T."/>
            <person name="Hug L.A."/>
            <person name="Sharon I."/>
            <person name="Castelle C.J."/>
            <person name="Probst A.J."/>
            <person name="Thomas B.C."/>
            <person name="Singh A."/>
            <person name="Wilkins M.J."/>
            <person name="Karaoz U."/>
            <person name="Brodie E.L."/>
            <person name="Williams K.H."/>
            <person name="Hubbard S.S."/>
            <person name="Banfield J.F."/>
        </authorList>
    </citation>
    <scope>NUCLEOTIDE SEQUENCE [LARGE SCALE GENOMIC DNA]</scope>
</reference>
<dbReference type="PANTHER" id="PTHR34322">
    <property type="entry name" value="TRANSPOSASE, Y1_TNP DOMAIN-CONTAINING"/>
    <property type="match status" value="1"/>
</dbReference>
<dbReference type="InterPro" id="IPR036515">
    <property type="entry name" value="Transposase_17_sf"/>
</dbReference>
<dbReference type="Proteomes" id="UP000178419">
    <property type="component" value="Unassembled WGS sequence"/>
</dbReference>
<dbReference type="GO" id="GO:0004803">
    <property type="term" value="F:transposase activity"/>
    <property type="evidence" value="ECO:0007669"/>
    <property type="project" value="InterPro"/>
</dbReference>
<comment type="caution">
    <text evidence="2">The sequence shown here is derived from an EMBL/GenBank/DDBJ whole genome shotgun (WGS) entry which is preliminary data.</text>
</comment>
<accession>A0A1F7Y3C8</accession>
<evidence type="ECO:0000313" key="3">
    <source>
        <dbReference type="Proteomes" id="UP000178419"/>
    </source>
</evidence>
<dbReference type="Pfam" id="PF01797">
    <property type="entry name" value="Y1_Tnp"/>
    <property type="match status" value="1"/>
</dbReference>
<protein>
    <recommendedName>
        <fullName evidence="1">Transposase IS200-like domain-containing protein</fullName>
    </recommendedName>
</protein>
<proteinExistence type="predicted"/>
<sequence>MPLRKQVLATNEVYHITNRGVDSTPIFRSVKDYQRFTEQVDFYRFNNSNISFSNFKKLEEKARQEYMGKLKKNNDLRIKIYSYCLMPNHFHFLVKQTKDKGIEKTFSNIQNSFARYFNLKNKRAGPLFQSRFRAHRIERDEVYLHVSRYIHLNPATGYLVEPSQLISFKWSSFQEYLGLRNPLFTEISAVLTIIGGAERYKNFVLNQADYQRTLDRIKHLLLEG</sequence>
<dbReference type="PANTHER" id="PTHR34322:SF2">
    <property type="entry name" value="TRANSPOSASE IS200-LIKE DOMAIN-CONTAINING PROTEIN"/>
    <property type="match status" value="1"/>
</dbReference>
<dbReference type="SUPFAM" id="SSF143422">
    <property type="entry name" value="Transposase IS200-like"/>
    <property type="match status" value="1"/>
</dbReference>
<dbReference type="SMART" id="SM01321">
    <property type="entry name" value="Y1_Tnp"/>
    <property type="match status" value="1"/>
</dbReference>
<dbReference type="EMBL" id="MGGE01000027">
    <property type="protein sequence ID" value="OGM21045.1"/>
    <property type="molecule type" value="Genomic_DNA"/>
</dbReference>
<name>A0A1F7Y3C8_9BACT</name>
<dbReference type="GO" id="GO:0003677">
    <property type="term" value="F:DNA binding"/>
    <property type="evidence" value="ECO:0007669"/>
    <property type="project" value="InterPro"/>
</dbReference>
<dbReference type="InterPro" id="IPR002686">
    <property type="entry name" value="Transposase_17"/>
</dbReference>
<evidence type="ECO:0000259" key="1">
    <source>
        <dbReference type="SMART" id="SM01321"/>
    </source>
</evidence>